<dbReference type="AlphaFoldDB" id="A0A8T0QC52"/>
<name>A0A8T0QC52_PANVG</name>
<organism evidence="2 3">
    <name type="scientific">Panicum virgatum</name>
    <name type="common">Blackwell switchgrass</name>
    <dbReference type="NCBI Taxonomy" id="38727"/>
    <lineage>
        <taxon>Eukaryota</taxon>
        <taxon>Viridiplantae</taxon>
        <taxon>Streptophyta</taxon>
        <taxon>Embryophyta</taxon>
        <taxon>Tracheophyta</taxon>
        <taxon>Spermatophyta</taxon>
        <taxon>Magnoliopsida</taxon>
        <taxon>Liliopsida</taxon>
        <taxon>Poales</taxon>
        <taxon>Poaceae</taxon>
        <taxon>PACMAD clade</taxon>
        <taxon>Panicoideae</taxon>
        <taxon>Panicodae</taxon>
        <taxon>Paniceae</taxon>
        <taxon>Panicinae</taxon>
        <taxon>Panicum</taxon>
        <taxon>Panicum sect. Hiantes</taxon>
    </lineage>
</organism>
<dbReference type="Proteomes" id="UP000823388">
    <property type="component" value="Chromosome 7K"/>
</dbReference>
<gene>
    <name evidence="2" type="ORF">PVAP13_7KG139200</name>
</gene>
<dbReference type="EMBL" id="CM029049">
    <property type="protein sequence ID" value="KAG2571414.1"/>
    <property type="molecule type" value="Genomic_DNA"/>
</dbReference>
<comment type="caution">
    <text evidence="2">The sequence shown here is derived from an EMBL/GenBank/DDBJ whole genome shotgun (WGS) entry which is preliminary data.</text>
</comment>
<feature type="compositionally biased region" description="Polar residues" evidence="1">
    <location>
        <begin position="305"/>
        <end position="317"/>
    </location>
</feature>
<dbReference type="EMBL" id="CM029049">
    <property type="protein sequence ID" value="KAG2571413.1"/>
    <property type="molecule type" value="Genomic_DNA"/>
</dbReference>
<sequence length="317" mass="35315">MCCVLVSLFTRQRPSFTQRFQTSLRPSFLLILTMPIFFGSPSSSLHACASRPASLRPTAARASLPPPQPHLSARLRAHHFGGCSLVTPSGLICGDPMHKFSMQRSAPTSAGAHGPLRARLEPRLDPVKGPLNPSFYPTAAGCPPSSPALSYLLSSAFSIWKMRWRPRWCGRPRRTAWWQGWRLRWPPGPASRQRSRAVIPGRFSKIRPMWPASRCTVCLQTRLSFWQGEYRLWRGSARRADGQRARHGRADAQEARPSVQVRAHGNLTLALTSSPPPPPAAPWPRPAAAPARRVLHQQPPVRPQRQASRQLQQDEAA</sequence>
<reference evidence="2" key="1">
    <citation type="submission" date="2020-05" db="EMBL/GenBank/DDBJ databases">
        <title>WGS assembly of Panicum virgatum.</title>
        <authorList>
            <person name="Lovell J.T."/>
            <person name="Jenkins J."/>
            <person name="Shu S."/>
            <person name="Juenger T.E."/>
            <person name="Schmutz J."/>
        </authorList>
    </citation>
    <scope>NUCLEOTIDE SEQUENCE</scope>
    <source>
        <strain evidence="2">AP13</strain>
    </source>
</reference>
<evidence type="ECO:0000313" key="3">
    <source>
        <dbReference type="Proteomes" id="UP000823388"/>
    </source>
</evidence>
<protein>
    <submittedName>
        <fullName evidence="2">Uncharacterized protein</fullName>
    </submittedName>
</protein>
<feature type="compositionally biased region" description="Basic and acidic residues" evidence="1">
    <location>
        <begin position="238"/>
        <end position="254"/>
    </location>
</feature>
<keyword evidence="3" id="KW-1185">Reference proteome</keyword>
<accession>A0A8T0QC52</accession>
<feature type="compositionally biased region" description="Pro residues" evidence="1">
    <location>
        <begin position="274"/>
        <end position="287"/>
    </location>
</feature>
<feature type="region of interest" description="Disordered" evidence="1">
    <location>
        <begin position="237"/>
        <end position="317"/>
    </location>
</feature>
<evidence type="ECO:0000313" key="2">
    <source>
        <dbReference type="EMBL" id="KAG2571413.1"/>
    </source>
</evidence>
<evidence type="ECO:0000256" key="1">
    <source>
        <dbReference type="SAM" id="MobiDB-lite"/>
    </source>
</evidence>
<proteinExistence type="predicted"/>